<accession>A0AAU7JRL0</accession>
<feature type="transmembrane region" description="Helical" evidence="1">
    <location>
        <begin position="52"/>
        <end position="71"/>
    </location>
</feature>
<dbReference type="GO" id="GO:0016301">
    <property type="term" value="F:kinase activity"/>
    <property type="evidence" value="ECO:0007669"/>
    <property type="project" value="UniProtKB-KW"/>
</dbReference>
<keyword evidence="3" id="KW-0808">Transferase</keyword>
<dbReference type="PROSITE" id="PS50146">
    <property type="entry name" value="DAGK"/>
    <property type="match status" value="1"/>
</dbReference>
<protein>
    <submittedName>
        <fullName evidence="3">Diacylglycerol kinase family protein</fullName>
    </submittedName>
</protein>
<organism evidence="3">
    <name type="scientific">Pedococcus sp. KACC 23699</name>
    <dbReference type="NCBI Taxonomy" id="3149228"/>
    <lineage>
        <taxon>Bacteria</taxon>
        <taxon>Bacillati</taxon>
        <taxon>Actinomycetota</taxon>
        <taxon>Actinomycetes</taxon>
        <taxon>Micrococcales</taxon>
        <taxon>Intrasporangiaceae</taxon>
        <taxon>Pedococcus</taxon>
    </lineage>
</organism>
<gene>
    <name evidence="3" type="ORF">ABEG17_14655</name>
</gene>
<keyword evidence="3" id="KW-0418">Kinase</keyword>
<feature type="transmembrane region" description="Helical" evidence="1">
    <location>
        <begin position="104"/>
        <end position="124"/>
    </location>
</feature>
<dbReference type="SUPFAM" id="SSF111331">
    <property type="entry name" value="NAD kinase/diacylglycerol kinase-like"/>
    <property type="match status" value="1"/>
</dbReference>
<name>A0AAU7JRL0_9MICO</name>
<feature type="domain" description="DAGKc" evidence="2">
    <location>
        <begin position="136"/>
        <end position="263"/>
    </location>
</feature>
<dbReference type="AlphaFoldDB" id="A0AAU7JRL0"/>
<reference evidence="3" key="1">
    <citation type="submission" date="2024-05" db="EMBL/GenBank/DDBJ databases">
        <authorList>
            <person name="Kim S."/>
            <person name="Heo J."/>
            <person name="Choi H."/>
            <person name="Choi Y."/>
            <person name="Kwon S.-W."/>
            <person name="Kim Y."/>
        </authorList>
    </citation>
    <scope>NUCLEOTIDE SEQUENCE</scope>
    <source>
        <strain evidence="3">KACC 23699</strain>
    </source>
</reference>
<evidence type="ECO:0000259" key="2">
    <source>
        <dbReference type="PROSITE" id="PS50146"/>
    </source>
</evidence>
<keyword evidence="1" id="KW-0472">Membrane</keyword>
<feature type="transmembrane region" description="Helical" evidence="1">
    <location>
        <begin position="77"/>
        <end position="97"/>
    </location>
</feature>
<dbReference type="Gene3D" id="3.40.50.10330">
    <property type="entry name" value="Probable inorganic polyphosphate/atp-NAD kinase, domain 1"/>
    <property type="match status" value="1"/>
</dbReference>
<evidence type="ECO:0000313" key="3">
    <source>
        <dbReference type="EMBL" id="XBO42800.1"/>
    </source>
</evidence>
<dbReference type="InterPro" id="IPR017438">
    <property type="entry name" value="ATP-NAD_kinase_N"/>
</dbReference>
<keyword evidence="1" id="KW-1133">Transmembrane helix</keyword>
<sequence length="461" mass="48190">MGTDFSRDEPVSRPAVPGRPRPIGRAAAALALIVLAADLTFLVLVSLHRFGVLLASVVSLGVMVVAAWYAVSRRGMVRIAAVVVMVVALVVFVVVLVASESIRVLVVGLALAAVAVAAAGYALGSGEQEVDAVTAPRARHPVLLMNPRSGGGKVERFGLVDLCRERGIEPYVLRPDDDLRAVAEDAVARGADLLGMAGGDGSLAIVATVASKHGLPFVVVPAGTRNHFALDLGIDRADVPGALAAYEEGVDTLVDLAELNGRVFVNNASMGVYAKIVQSADYRDAKVRTAADLLPEMLGPGSVPMDLRYTLPSGQDSAPGQLVLVSNNPYDLAHLRGGGTRERLDSGVLGVVSLRVTSAADAEKVAALEVTGQVQRFAGWNEWTTREFTVSSGGPVEVGVDGEALVLDPPLRFVSRPGAVAVRLPPAALARKRAARPTRVSQVSTVVALWQIATARRLAAR</sequence>
<dbReference type="RefSeq" id="WP_406830219.1">
    <property type="nucleotide sequence ID" value="NZ_CP157483.1"/>
</dbReference>
<feature type="transmembrane region" description="Helical" evidence="1">
    <location>
        <begin position="23"/>
        <end position="45"/>
    </location>
</feature>
<evidence type="ECO:0000256" key="1">
    <source>
        <dbReference type="SAM" id="Phobius"/>
    </source>
</evidence>
<dbReference type="EMBL" id="CP157483">
    <property type="protein sequence ID" value="XBO42800.1"/>
    <property type="molecule type" value="Genomic_DNA"/>
</dbReference>
<dbReference type="Pfam" id="PF00781">
    <property type="entry name" value="DAGK_cat"/>
    <property type="match status" value="1"/>
</dbReference>
<dbReference type="Gene3D" id="2.60.200.40">
    <property type="match status" value="1"/>
</dbReference>
<dbReference type="InterPro" id="IPR016064">
    <property type="entry name" value="NAD/diacylglycerol_kinase_sf"/>
</dbReference>
<proteinExistence type="predicted"/>
<dbReference type="InterPro" id="IPR001206">
    <property type="entry name" value="Diacylglycerol_kinase_cat_dom"/>
</dbReference>
<keyword evidence="1" id="KW-0812">Transmembrane</keyword>